<organism evidence="2 3">
    <name type="scientific">Taenia crassiceps</name>
    <dbReference type="NCBI Taxonomy" id="6207"/>
    <lineage>
        <taxon>Eukaryota</taxon>
        <taxon>Metazoa</taxon>
        <taxon>Spiralia</taxon>
        <taxon>Lophotrochozoa</taxon>
        <taxon>Platyhelminthes</taxon>
        <taxon>Cestoda</taxon>
        <taxon>Eucestoda</taxon>
        <taxon>Cyclophyllidea</taxon>
        <taxon>Taeniidae</taxon>
        <taxon>Taenia</taxon>
    </lineage>
</organism>
<protein>
    <recommendedName>
        <fullName evidence="4">Apple domain-containing protein</fullName>
    </recommendedName>
</protein>
<reference evidence="2 3" key="1">
    <citation type="journal article" date="2022" name="Front. Cell. Infect. Microbiol.">
        <title>The Genomes of Two Strains of Taenia crassiceps the Animal Model for the Study of Human Cysticercosis.</title>
        <authorList>
            <person name="Bobes R.J."/>
            <person name="Estrada K."/>
            <person name="Rios-Valencia D.G."/>
            <person name="Calderon-Gallegos A."/>
            <person name="de la Torre P."/>
            <person name="Carrero J.C."/>
            <person name="Sanchez-Flores A."/>
            <person name="Laclette J.P."/>
        </authorList>
    </citation>
    <scope>NUCLEOTIDE SEQUENCE [LARGE SCALE GENOMIC DNA]</scope>
    <source>
        <strain evidence="2">WFUcys</strain>
    </source>
</reference>
<dbReference type="Proteomes" id="UP001651158">
    <property type="component" value="Unassembled WGS sequence"/>
</dbReference>
<proteinExistence type="predicted"/>
<name>A0ABR4QMF1_9CEST</name>
<comment type="caution">
    <text evidence="2">The sequence shown here is derived from an EMBL/GenBank/DDBJ whole genome shotgun (WGS) entry which is preliminary data.</text>
</comment>
<evidence type="ECO:0000313" key="3">
    <source>
        <dbReference type="Proteomes" id="UP001651158"/>
    </source>
</evidence>
<evidence type="ECO:0000313" key="2">
    <source>
        <dbReference type="EMBL" id="KAL5110988.1"/>
    </source>
</evidence>
<keyword evidence="1" id="KW-0732">Signal</keyword>
<feature type="chain" id="PRO_5045794799" description="Apple domain-containing protein" evidence="1">
    <location>
        <begin position="21"/>
        <end position="273"/>
    </location>
</feature>
<sequence>MTPVRVWLAISALHLALLDAYIDNEALWSSSYLQLESCEPRREMGEWCEWGEWEPCEFSTCTRTRRRVCACPTPANWESGACTTVLPQDDIRIGDCLATVDKKRVRAKCKPEIKSMEERDVGPCDDWRLAQGWSQAKLPETARKTISVYSDMGKQCYNPKLFYVQTGTLESCPEKYYFSESGQRNVYSNLNNLAFSLENCKFACAIDPKCVAVEFSEGFFCNLLTVFEKGKLTRQMGTTTLTKPNDCVRKQRTVDPVGYPYAPALEDLHADVV</sequence>
<gene>
    <name evidence="2" type="ORF">TcWFU_009873</name>
</gene>
<accession>A0ABR4QMF1</accession>
<keyword evidence="3" id="KW-1185">Reference proteome</keyword>
<dbReference type="EMBL" id="JAKROA010000002">
    <property type="protein sequence ID" value="KAL5110988.1"/>
    <property type="molecule type" value="Genomic_DNA"/>
</dbReference>
<feature type="signal peptide" evidence="1">
    <location>
        <begin position="1"/>
        <end position="20"/>
    </location>
</feature>
<evidence type="ECO:0008006" key="4">
    <source>
        <dbReference type="Google" id="ProtNLM"/>
    </source>
</evidence>
<evidence type="ECO:0000256" key="1">
    <source>
        <dbReference type="SAM" id="SignalP"/>
    </source>
</evidence>